<reference evidence="2" key="1">
    <citation type="journal article" date="2021" name="Nat. Commun.">
        <title>Genomic analyses provide insights into spinach domestication and the genetic basis of agronomic traits.</title>
        <authorList>
            <person name="Cai X."/>
            <person name="Sun X."/>
            <person name="Xu C."/>
            <person name="Sun H."/>
            <person name="Wang X."/>
            <person name="Ge C."/>
            <person name="Zhang Z."/>
            <person name="Wang Q."/>
            <person name="Fei Z."/>
            <person name="Jiao C."/>
            <person name="Wang Q."/>
        </authorList>
    </citation>
    <scope>NUCLEOTIDE SEQUENCE [LARGE SCALE GENOMIC DNA]</scope>
    <source>
        <strain evidence="2">cv. Varoflay</strain>
    </source>
</reference>
<feature type="transmembrane region" description="Helical" evidence="1">
    <location>
        <begin position="89"/>
        <end position="116"/>
    </location>
</feature>
<keyword evidence="1" id="KW-1133">Transmembrane helix</keyword>
<sequence length="141" mass="16249">MADGSLENLHTKGSLSVAYRTLMNMDKGSRKTKLTWKVVKCPRSQQVGLVESGYYVLKYMDQIVSLVLKKERDFQKVINVSNFLTLNLHLLNCLSVLASILIYLCIWFCLCSISLWRHILKKLSMMFVKDGVDFSLIIFYS</sequence>
<reference evidence="3" key="2">
    <citation type="submission" date="2025-08" db="UniProtKB">
        <authorList>
            <consortium name="RefSeq"/>
        </authorList>
    </citation>
    <scope>IDENTIFICATION</scope>
    <source>
        <tissue evidence="3">Leaf</tissue>
    </source>
</reference>
<protein>
    <submittedName>
        <fullName evidence="3">Uncharacterized protein</fullName>
    </submittedName>
</protein>
<proteinExistence type="predicted"/>
<dbReference type="GeneID" id="110777819"/>
<name>A0ABM3QHI8_SPIOL</name>
<evidence type="ECO:0000256" key="1">
    <source>
        <dbReference type="SAM" id="Phobius"/>
    </source>
</evidence>
<gene>
    <name evidence="3" type="primary">LOC110777819</name>
</gene>
<accession>A0ABM3QHI8</accession>
<keyword evidence="2" id="KW-1185">Reference proteome</keyword>
<evidence type="ECO:0000313" key="2">
    <source>
        <dbReference type="Proteomes" id="UP000813463"/>
    </source>
</evidence>
<dbReference type="Proteomes" id="UP000813463">
    <property type="component" value="Chromosome 4"/>
</dbReference>
<keyword evidence="1" id="KW-0472">Membrane</keyword>
<keyword evidence="1" id="KW-0812">Transmembrane</keyword>
<organism evidence="2 3">
    <name type="scientific">Spinacia oleracea</name>
    <name type="common">Spinach</name>
    <dbReference type="NCBI Taxonomy" id="3562"/>
    <lineage>
        <taxon>Eukaryota</taxon>
        <taxon>Viridiplantae</taxon>
        <taxon>Streptophyta</taxon>
        <taxon>Embryophyta</taxon>
        <taxon>Tracheophyta</taxon>
        <taxon>Spermatophyta</taxon>
        <taxon>Magnoliopsida</taxon>
        <taxon>eudicotyledons</taxon>
        <taxon>Gunneridae</taxon>
        <taxon>Pentapetalae</taxon>
        <taxon>Caryophyllales</taxon>
        <taxon>Chenopodiaceae</taxon>
        <taxon>Chenopodioideae</taxon>
        <taxon>Anserineae</taxon>
        <taxon>Spinacia</taxon>
    </lineage>
</organism>
<evidence type="ECO:0000313" key="3">
    <source>
        <dbReference type="RefSeq" id="XP_056682826.1"/>
    </source>
</evidence>
<dbReference type="RefSeq" id="XP_056682826.1">
    <property type="nucleotide sequence ID" value="XM_056826848.1"/>
</dbReference>